<name>A0A0L6UAW6_9BASI</name>
<dbReference type="GO" id="GO:0004534">
    <property type="term" value="F:5'-3' RNA exonuclease activity"/>
    <property type="evidence" value="ECO:0007669"/>
    <property type="project" value="TreeGrafter"/>
</dbReference>
<dbReference type="Proteomes" id="UP000037035">
    <property type="component" value="Unassembled WGS sequence"/>
</dbReference>
<sequence>MPFIGLVLLALAQNANNYNKSCGLLAVLHYLNTTVCNCGPTIGWIDLFKVSYILSYNVALLAEYFHPYNFVNRTAEQDWSRLKSVLNLKQITKNKHHFFVTWRNTNVGEDIWIAELEHVRSTRWDLYLDPELNLCICFDKFKKTNEPLVPLAFDLDQLPSNNPAINSIQDILEGFQLEDTSKLSTLKQWRSMNRKKVNFTKNRKRNFKMPYLSRKNNFFNSEEVYNLTYAYKECLKWVWNYYYDGFTSLIWFYPYFYSPMISGSTSFPNLINFVKLNFSFNLSNPFKPFDKIMGVLPELSSAHISPKFYVSQISFLLKSIAIKNKGLRLITKLCKGFRLGKDSISGFPDLHNLPCCHMSNFLAQLRTTCYSKARAIQRTSTYPFQRKTLNQ</sequence>
<dbReference type="GO" id="GO:0005634">
    <property type="term" value="C:nucleus"/>
    <property type="evidence" value="ECO:0007669"/>
    <property type="project" value="TreeGrafter"/>
</dbReference>
<evidence type="ECO:0000313" key="3">
    <source>
        <dbReference type="EMBL" id="KNZ45666.1"/>
    </source>
</evidence>
<gene>
    <name evidence="3" type="ORF">VP01_792g5</name>
</gene>
<dbReference type="GO" id="GO:0000956">
    <property type="term" value="P:nuclear-transcribed mRNA catabolic process"/>
    <property type="evidence" value="ECO:0007669"/>
    <property type="project" value="TreeGrafter"/>
</dbReference>
<dbReference type="GO" id="GO:0016075">
    <property type="term" value="P:rRNA catabolic process"/>
    <property type="evidence" value="ECO:0007669"/>
    <property type="project" value="TreeGrafter"/>
</dbReference>
<dbReference type="OrthoDB" id="372487at2759"/>
<dbReference type="InterPro" id="IPR027073">
    <property type="entry name" value="5_3_exoribonuclease"/>
</dbReference>
<organism evidence="3 4">
    <name type="scientific">Puccinia sorghi</name>
    <dbReference type="NCBI Taxonomy" id="27349"/>
    <lineage>
        <taxon>Eukaryota</taxon>
        <taxon>Fungi</taxon>
        <taxon>Dikarya</taxon>
        <taxon>Basidiomycota</taxon>
        <taxon>Pucciniomycotina</taxon>
        <taxon>Pucciniomycetes</taxon>
        <taxon>Pucciniales</taxon>
        <taxon>Pucciniaceae</taxon>
        <taxon>Puccinia</taxon>
    </lineage>
</organism>
<dbReference type="InterPro" id="IPR041412">
    <property type="entry name" value="Xrn1_helical"/>
</dbReference>
<feature type="chain" id="PRO_5005567701" description="Xrn1 helical domain-containing protein" evidence="1">
    <location>
        <begin position="18"/>
        <end position="391"/>
    </location>
</feature>
<proteinExistence type="predicted"/>
<accession>A0A0L6UAW6</accession>
<evidence type="ECO:0000313" key="4">
    <source>
        <dbReference type="Proteomes" id="UP000037035"/>
    </source>
</evidence>
<dbReference type="GO" id="GO:0003723">
    <property type="term" value="F:RNA binding"/>
    <property type="evidence" value="ECO:0007669"/>
    <property type="project" value="TreeGrafter"/>
</dbReference>
<dbReference type="PANTHER" id="PTHR12341:SF7">
    <property type="entry name" value="5'-3' EXORIBONUCLEASE 1"/>
    <property type="match status" value="1"/>
</dbReference>
<dbReference type="EMBL" id="LAVV01013416">
    <property type="protein sequence ID" value="KNZ45666.1"/>
    <property type="molecule type" value="Genomic_DNA"/>
</dbReference>
<dbReference type="VEuPathDB" id="FungiDB:VP01_792g5"/>
<dbReference type="PANTHER" id="PTHR12341">
    <property type="entry name" value="5'-&gt;3' EXORIBONUCLEASE"/>
    <property type="match status" value="1"/>
</dbReference>
<evidence type="ECO:0000256" key="1">
    <source>
        <dbReference type="SAM" id="SignalP"/>
    </source>
</evidence>
<feature type="domain" description="Xrn1 helical" evidence="2">
    <location>
        <begin position="220"/>
        <end position="310"/>
    </location>
</feature>
<keyword evidence="4" id="KW-1185">Reference proteome</keyword>
<keyword evidence="1" id="KW-0732">Signal</keyword>
<dbReference type="AlphaFoldDB" id="A0A0L6UAW6"/>
<dbReference type="Pfam" id="PF17846">
    <property type="entry name" value="XRN_M"/>
    <property type="match status" value="1"/>
</dbReference>
<evidence type="ECO:0000259" key="2">
    <source>
        <dbReference type="Pfam" id="PF17846"/>
    </source>
</evidence>
<reference evidence="3 4" key="1">
    <citation type="submission" date="2015-08" db="EMBL/GenBank/DDBJ databases">
        <title>Next Generation Sequencing and Analysis of the Genome of Puccinia sorghi L Schw, the Causal Agent of Maize Common Rust.</title>
        <authorList>
            <person name="Rochi L."/>
            <person name="Burguener G."/>
            <person name="Darino M."/>
            <person name="Turjanski A."/>
            <person name="Kreff E."/>
            <person name="Dieguez M.J."/>
            <person name="Sacco F."/>
        </authorList>
    </citation>
    <scope>NUCLEOTIDE SEQUENCE [LARGE SCALE GENOMIC DNA]</scope>
    <source>
        <strain evidence="3 4">RO10H11247</strain>
    </source>
</reference>
<feature type="signal peptide" evidence="1">
    <location>
        <begin position="1"/>
        <end position="17"/>
    </location>
</feature>
<comment type="caution">
    <text evidence="3">The sequence shown here is derived from an EMBL/GenBank/DDBJ whole genome shotgun (WGS) entry which is preliminary data.</text>
</comment>
<dbReference type="STRING" id="27349.A0A0L6UAW6"/>
<protein>
    <recommendedName>
        <fullName evidence="2">Xrn1 helical domain-containing protein</fullName>
    </recommendedName>
</protein>